<feature type="compositionally biased region" description="Low complexity" evidence="4">
    <location>
        <begin position="391"/>
        <end position="402"/>
    </location>
</feature>
<dbReference type="Pfam" id="PF02902">
    <property type="entry name" value="Peptidase_C48"/>
    <property type="match status" value="1"/>
</dbReference>
<organism evidence="6 7">
    <name type="scientific">Panicum virgatum</name>
    <name type="common">Blackwell switchgrass</name>
    <dbReference type="NCBI Taxonomy" id="38727"/>
    <lineage>
        <taxon>Eukaryota</taxon>
        <taxon>Viridiplantae</taxon>
        <taxon>Streptophyta</taxon>
        <taxon>Embryophyta</taxon>
        <taxon>Tracheophyta</taxon>
        <taxon>Spermatophyta</taxon>
        <taxon>Magnoliopsida</taxon>
        <taxon>Liliopsida</taxon>
        <taxon>Poales</taxon>
        <taxon>Poaceae</taxon>
        <taxon>PACMAD clade</taxon>
        <taxon>Panicoideae</taxon>
        <taxon>Panicodae</taxon>
        <taxon>Paniceae</taxon>
        <taxon>Panicinae</taxon>
        <taxon>Panicum</taxon>
        <taxon>Panicum sect. Hiantes</taxon>
    </lineage>
</organism>
<evidence type="ECO:0000313" key="7">
    <source>
        <dbReference type="Proteomes" id="UP000823388"/>
    </source>
</evidence>
<proteinExistence type="inferred from homology"/>
<dbReference type="Gene3D" id="3.40.395.10">
    <property type="entry name" value="Adenoviral Proteinase, Chain A"/>
    <property type="match status" value="1"/>
</dbReference>
<accession>A0A8T0SAS8</accession>
<feature type="compositionally biased region" description="Polar residues" evidence="4">
    <location>
        <begin position="357"/>
        <end position="390"/>
    </location>
</feature>
<name>A0A8T0SAS8_PANVG</name>
<feature type="compositionally biased region" description="Polar residues" evidence="4">
    <location>
        <begin position="404"/>
        <end position="420"/>
    </location>
</feature>
<dbReference type="InterPro" id="IPR003653">
    <property type="entry name" value="Peptidase_C48_C"/>
</dbReference>
<evidence type="ECO:0000256" key="2">
    <source>
        <dbReference type="ARBA" id="ARBA00022670"/>
    </source>
</evidence>
<comment type="similarity">
    <text evidence="1">Belongs to the peptidase C48 family.</text>
</comment>
<dbReference type="InterPro" id="IPR038765">
    <property type="entry name" value="Papain-like_cys_pep_sf"/>
</dbReference>
<feature type="region of interest" description="Disordered" evidence="4">
    <location>
        <begin position="269"/>
        <end position="297"/>
    </location>
</feature>
<keyword evidence="2" id="KW-0645">Protease</keyword>
<feature type="region of interest" description="Disordered" evidence="4">
    <location>
        <begin position="350"/>
        <end position="420"/>
    </location>
</feature>
<comment type="caution">
    <text evidence="6">The sequence shown here is derived from an EMBL/GenBank/DDBJ whole genome shotgun (WGS) entry which is preliminary data.</text>
</comment>
<dbReference type="GO" id="GO:0008234">
    <property type="term" value="F:cysteine-type peptidase activity"/>
    <property type="evidence" value="ECO:0007669"/>
    <property type="project" value="InterPro"/>
</dbReference>
<keyword evidence="3" id="KW-0378">Hydrolase</keyword>
<feature type="region of interest" description="Disordered" evidence="4">
    <location>
        <begin position="183"/>
        <end position="217"/>
    </location>
</feature>
<reference evidence="6" key="1">
    <citation type="submission" date="2020-05" db="EMBL/GenBank/DDBJ databases">
        <title>WGS assembly of Panicum virgatum.</title>
        <authorList>
            <person name="Lovell J.T."/>
            <person name="Jenkins J."/>
            <person name="Shu S."/>
            <person name="Juenger T.E."/>
            <person name="Schmutz J."/>
        </authorList>
    </citation>
    <scope>NUCLEOTIDE SEQUENCE</scope>
    <source>
        <strain evidence="6">AP13</strain>
    </source>
</reference>
<evidence type="ECO:0000259" key="5">
    <source>
        <dbReference type="PROSITE" id="PS50600"/>
    </source>
</evidence>
<evidence type="ECO:0000256" key="3">
    <source>
        <dbReference type="ARBA" id="ARBA00022801"/>
    </source>
</evidence>
<dbReference type="PANTHER" id="PTHR36479:SF10">
    <property type="entry name" value="UBIQUITIN-LIKE PROTEASE FAMILY PROFILE DOMAIN-CONTAINING PROTEIN"/>
    <property type="match status" value="1"/>
</dbReference>
<dbReference type="GO" id="GO:0006508">
    <property type="term" value="P:proteolysis"/>
    <property type="evidence" value="ECO:0007669"/>
    <property type="project" value="UniProtKB-KW"/>
</dbReference>
<dbReference type="AlphaFoldDB" id="A0A8T0SAS8"/>
<dbReference type="PROSITE" id="PS50600">
    <property type="entry name" value="ULP_PROTEASE"/>
    <property type="match status" value="1"/>
</dbReference>
<feature type="compositionally biased region" description="Polar residues" evidence="4">
    <location>
        <begin position="183"/>
        <end position="201"/>
    </location>
</feature>
<gene>
    <name evidence="6" type="ORF">PVAP13_5NG628501</name>
</gene>
<sequence length="730" mass="80089">MQPLSEQRTPAQKIVDVGRESCTQTNVDFESARKVMPGASDLSLRIFCGEIIHPDVQKFIKSTTPEGVNQEDEAFTSNYFEVNRDQNTTNGSCCTLCGIQFAEGQDHVCSSLGQISGQQSNVEKCLACGVHMTEGGNHRCVTNSDTMQLIQKSTQCIKCYLDVLPNCEHSCCILDEPTMNINSGPQAKTQQIHDSPKSSPCHSEAKVPDSHNMNTTPTSDTFILTPSPASKIIADIVAEISPTDDATITAHDSMDTLLVGTNKDRSVSCNPSNINLEDKEEADGSNSEDGQLKKQDHCRNALAEQSKEPNVTYKLSDLASGRDNALPSSLTASLLEPVLSALQKTKRSITLHDDISQPHNVSPQKKLKASSSTDGNSLPSSHSVNSISTKSPSASPQNSPPNGGDSQSCSANILTSATSPNVTPTLDDTVIVLEKNLSDLGHKKRALKAPQPLFEGQKTRAPKVLLSELEKDIYYAATKRWKSGDPNPICVDIGRMSIKLLEFGETMRPKSWVGTFAMNIYCEALGYDQSKEHSPKIKKGFLTSAEVDYMKVKDLGIDLLSKKLASSSIKFELNKVDMVMIPILHGVHWWLVVANLRDNRFDVLSSWKIKDEEKQVTEIVRANFLRAFQAINDGAAATKVSNLELAYQDAPQQTTTYDCGIFVMNFLSTWDGRRVAPMNNDEIYNHRVKAAVYMLCHAGNKSILPSIKKIMQKHEGASKKKKKPQPKSKA</sequence>
<feature type="domain" description="Ubiquitin-like protease family profile" evidence="5">
    <location>
        <begin position="496"/>
        <end position="670"/>
    </location>
</feature>
<keyword evidence="7" id="KW-1185">Reference proteome</keyword>
<dbReference type="EMBL" id="CM029046">
    <property type="protein sequence ID" value="KAG2594198.1"/>
    <property type="molecule type" value="Genomic_DNA"/>
</dbReference>
<protein>
    <recommendedName>
        <fullName evidence="5">Ubiquitin-like protease family profile domain-containing protein</fullName>
    </recommendedName>
</protein>
<dbReference type="Proteomes" id="UP000823388">
    <property type="component" value="Chromosome 5N"/>
</dbReference>
<evidence type="ECO:0000313" key="6">
    <source>
        <dbReference type="EMBL" id="KAG2594198.1"/>
    </source>
</evidence>
<evidence type="ECO:0000256" key="1">
    <source>
        <dbReference type="ARBA" id="ARBA00005234"/>
    </source>
</evidence>
<dbReference type="PANTHER" id="PTHR36479">
    <property type="entry name" value="ULP_PROTEASE DOMAIN-CONTAINING PROTEIN"/>
    <property type="match status" value="1"/>
</dbReference>
<dbReference type="SUPFAM" id="SSF54001">
    <property type="entry name" value="Cysteine proteinases"/>
    <property type="match status" value="1"/>
</dbReference>
<evidence type="ECO:0000256" key="4">
    <source>
        <dbReference type="SAM" id="MobiDB-lite"/>
    </source>
</evidence>